<proteinExistence type="predicted"/>
<dbReference type="Gene3D" id="3.30.230.10">
    <property type="match status" value="1"/>
</dbReference>
<keyword evidence="1" id="KW-0808">Transferase</keyword>
<keyword evidence="1" id="KW-0418">Kinase</keyword>
<dbReference type="KEGG" id="ptq:P700755_002257"/>
<sequence>MDTQTFYSHGKLLITGEYLVLDGAKALAIPCKFGQHLKVSPSSSQFSRWISYTQQNEVWLDIEFDLLSITKQNIKSESDIETRLFQILYEAFQLNPKVFTQNYRFETNLEFPRDWGLGTSSTLIANIAKWANVNPYELLAKTFGGSGYDVACAESGSALIYQLENHLPRVDPAEIPEAIKPHVYFVHLGQKQNSRSAIFNYRKNKPLQLADYISKTDEITSEMLKVKSLEHFQSLIDSHESLLSEILQLEPVQNHLFHDFQGNIKSLGAWGGDFVMAVSKSNPKSYFKSKGYPTILKYSDMAL</sequence>
<dbReference type="SUPFAM" id="SSF54211">
    <property type="entry name" value="Ribosomal protein S5 domain 2-like"/>
    <property type="match status" value="1"/>
</dbReference>
<dbReference type="InterPro" id="IPR020568">
    <property type="entry name" value="Ribosomal_Su5_D2-typ_SF"/>
</dbReference>
<dbReference type="RefSeq" id="WP_015024616.1">
    <property type="nucleotide sequence ID" value="NC_018721.1"/>
</dbReference>
<dbReference type="GO" id="GO:0016301">
    <property type="term" value="F:kinase activity"/>
    <property type="evidence" value="ECO:0007669"/>
    <property type="project" value="UniProtKB-KW"/>
</dbReference>
<dbReference type="EMBL" id="CP003879">
    <property type="protein sequence ID" value="AFU69040.1"/>
    <property type="molecule type" value="Genomic_DNA"/>
</dbReference>
<dbReference type="STRING" id="313595.P700755_002257"/>
<reference evidence="1" key="1">
    <citation type="submission" date="2006-03" db="EMBL/GenBank/DDBJ databases">
        <authorList>
            <person name="Bowman J."/>
            <person name="Ferriera S."/>
            <person name="Johnson J."/>
            <person name="Kravitz S."/>
            <person name="Halpern A."/>
            <person name="Remington K."/>
            <person name="Beeson K."/>
            <person name="Tran B."/>
            <person name="Rogers Y.-H."/>
            <person name="Friedman R."/>
            <person name="Venter J.C."/>
        </authorList>
    </citation>
    <scope>NUCLEOTIDE SEQUENCE [LARGE SCALE GENOMIC DNA]</scope>
    <source>
        <strain evidence="1">ATCC 700755</strain>
    </source>
</reference>
<dbReference type="OrthoDB" id="5288719at2"/>
<dbReference type="eggNOG" id="COG1577">
    <property type="taxonomic scope" value="Bacteria"/>
</dbReference>
<dbReference type="InterPro" id="IPR047765">
    <property type="entry name" value="GHMP_GYDIA-like"/>
</dbReference>
<name>K4IUB0_PSYTT</name>
<dbReference type="AlphaFoldDB" id="K4IUB0"/>
<reference evidence="1" key="2">
    <citation type="submission" date="2012-09" db="EMBL/GenBank/DDBJ databases">
        <title>The complete sequence of Psychroflexus torquis an extreme psychrophile from sea-ice that is stimulated by light.</title>
        <authorList>
            <person name="Feng S."/>
            <person name="Powell S.M."/>
            <person name="Bowman J.P."/>
        </authorList>
    </citation>
    <scope>NUCLEOTIDE SEQUENCE [LARGE SCALE GENOMIC DNA]</scope>
    <source>
        <strain evidence="1">ATCC 700755</strain>
    </source>
</reference>
<dbReference type="InterPro" id="IPR014721">
    <property type="entry name" value="Ribsml_uS5_D2-typ_fold_subgr"/>
</dbReference>
<organism evidence="1 2">
    <name type="scientific">Psychroflexus torquis (strain ATCC 700755 / CIP 106069 / ACAM 623)</name>
    <dbReference type="NCBI Taxonomy" id="313595"/>
    <lineage>
        <taxon>Bacteria</taxon>
        <taxon>Pseudomonadati</taxon>
        <taxon>Bacteroidota</taxon>
        <taxon>Flavobacteriia</taxon>
        <taxon>Flavobacteriales</taxon>
        <taxon>Flavobacteriaceae</taxon>
        <taxon>Psychroflexus</taxon>
    </lineage>
</organism>
<dbReference type="NCBIfam" id="NF040656">
    <property type="entry name" value="GHMP_GYDIA"/>
    <property type="match status" value="1"/>
</dbReference>
<dbReference type="Proteomes" id="UP000008514">
    <property type="component" value="Chromosome"/>
</dbReference>
<keyword evidence="2" id="KW-1185">Reference proteome</keyword>
<gene>
    <name evidence="1" type="ordered locus">P700755_002257</name>
</gene>
<evidence type="ECO:0000313" key="2">
    <source>
        <dbReference type="Proteomes" id="UP000008514"/>
    </source>
</evidence>
<dbReference type="HOGENOM" id="CLU_918117_0_0_10"/>
<evidence type="ECO:0000313" key="1">
    <source>
        <dbReference type="EMBL" id="AFU69040.1"/>
    </source>
</evidence>
<accession>K4IUB0</accession>
<protein>
    <submittedName>
        <fullName evidence="1">Mevalonate kinase</fullName>
    </submittedName>
</protein>